<organism evidence="2 3">
    <name type="scientific">Glarea lozoyensis (strain ATCC 20868 / MF5171)</name>
    <dbReference type="NCBI Taxonomy" id="1116229"/>
    <lineage>
        <taxon>Eukaryota</taxon>
        <taxon>Fungi</taxon>
        <taxon>Dikarya</taxon>
        <taxon>Ascomycota</taxon>
        <taxon>Pezizomycotina</taxon>
        <taxon>Leotiomycetes</taxon>
        <taxon>Helotiales</taxon>
        <taxon>Helotiaceae</taxon>
        <taxon>Glarea</taxon>
    </lineage>
</organism>
<dbReference type="Proteomes" id="UP000016922">
    <property type="component" value="Unassembled WGS sequence"/>
</dbReference>
<evidence type="ECO:0000313" key="2">
    <source>
        <dbReference type="EMBL" id="EPE30007.1"/>
    </source>
</evidence>
<dbReference type="AlphaFoldDB" id="S3CUB8"/>
<name>S3CUB8_GLAL2</name>
<feature type="compositionally biased region" description="Basic and acidic residues" evidence="1">
    <location>
        <begin position="12"/>
        <end position="23"/>
    </location>
</feature>
<dbReference type="KEGG" id="glz:GLAREA_01167"/>
<protein>
    <submittedName>
        <fullName evidence="2">Uncharacterized protein</fullName>
    </submittedName>
</protein>
<feature type="compositionally biased region" description="Polar residues" evidence="1">
    <location>
        <begin position="85"/>
        <end position="95"/>
    </location>
</feature>
<reference evidence="2 3" key="1">
    <citation type="journal article" date="2013" name="BMC Genomics">
        <title>Genomics-driven discovery of the pneumocandin biosynthetic gene cluster in the fungus Glarea lozoyensis.</title>
        <authorList>
            <person name="Chen L."/>
            <person name="Yue Q."/>
            <person name="Zhang X."/>
            <person name="Xiang M."/>
            <person name="Wang C."/>
            <person name="Li S."/>
            <person name="Che Y."/>
            <person name="Ortiz-Lopez F.J."/>
            <person name="Bills G.F."/>
            <person name="Liu X."/>
            <person name="An Z."/>
        </authorList>
    </citation>
    <scope>NUCLEOTIDE SEQUENCE [LARGE SCALE GENOMIC DNA]</scope>
    <source>
        <strain evidence="3">ATCC 20868 / MF5171</strain>
    </source>
</reference>
<sequence length="121" mass="13784">MRGRSINAAEAFDERPRFMESRSKSGLASSDTIYRTEMSNTLYTTDPVGNYGGYQSNENVEENRKSRTKANVRVQQDRDIKLGNKKQSNAQTSKWTSRHEAHSSWMMPEDKAGHAIARIEV</sequence>
<accession>S3CUB8</accession>
<dbReference type="EMBL" id="KE145367">
    <property type="protein sequence ID" value="EPE30007.1"/>
    <property type="molecule type" value="Genomic_DNA"/>
</dbReference>
<feature type="region of interest" description="Disordered" evidence="1">
    <location>
        <begin position="1"/>
        <end position="112"/>
    </location>
</feature>
<dbReference type="HOGENOM" id="CLU_2038311_0_0_1"/>
<proteinExistence type="predicted"/>
<feature type="compositionally biased region" description="Basic and acidic residues" evidence="1">
    <location>
        <begin position="97"/>
        <end position="112"/>
    </location>
</feature>
<dbReference type="GeneID" id="19460225"/>
<gene>
    <name evidence="2" type="ORF">GLAREA_01167</name>
</gene>
<evidence type="ECO:0000313" key="3">
    <source>
        <dbReference type="Proteomes" id="UP000016922"/>
    </source>
</evidence>
<feature type="compositionally biased region" description="Polar residues" evidence="1">
    <location>
        <begin position="24"/>
        <end position="44"/>
    </location>
</feature>
<keyword evidence="3" id="KW-1185">Reference proteome</keyword>
<dbReference type="RefSeq" id="XP_008084116.1">
    <property type="nucleotide sequence ID" value="XM_008085925.1"/>
</dbReference>
<evidence type="ECO:0000256" key="1">
    <source>
        <dbReference type="SAM" id="MobiDB-lite"/>
    </source>
</evidence>